<dbReference type="SUPFAM" id="SSF46565">
    <property type="entry name" value="Chaperone J-domain"/>
    <property type="match status" value="1"/>
</dbReference>
<evidence type="ECO:0000259" key="3">
    <source>
        <dbReference type="PROSITE" id="PS50076"/>
    </source>
</evidence>
<comment type="similarity">
    <text evidence="1">Belongs to the HscB family.</text>
</comment>
<dbReference type="Pfam" id="PF00226">
    <property type="entry name" value="DnaJ"/>
    <property type="match status" value="1"/>
</dbReference>
<dbReference type="GO" id="GO:0044571">
    <property type="term" value="P:[2Fe-2S] cluster assembly"/>
    <property type="evidence" value="ECO:0007669"/>
    <property type="project" value="InterPro"/>
</dbReference>
<feature type="domain" description="J" evidence="3">
    <location>
        <begin position="79"/>
        <end position="154"/>
    </location>
</feature>
<reference evidence="4" key="1">
    <citation type="submission" date="2021-01" db="EMBL/GenBank/DDBJ databases">
        <authorList>
            <person name="Corre E."/>
            <person name="Pelletier E."/>
            <person name="Niang G."/>
            <person name="Scheremetjew M."/>
            <person name="Finn R."/>
            <person name="Kale V."/>
            <person name="Holt S."/>
            <person name="Cochrane G."/>
            <person name="Meng A."/>
            <person name="Brown T."/>
            <person name="Cohen L."/>
        </authorList>
    </citation>
    <scope>NUCLEOTIDE SEQUENCE</scope>
    <source>
        <strain evidence="4">CCMP1413</strain>
    </source>
</reference>
<organism evidence="4">
    <name type="scientific">Prasinoderma coloniale</name>
    <dbReference type="NCBI Taxonomy" id="156133"/>
    <lineage>
        <taxon>Eukaryota</taxon>
        <taxon>Viridiplantae</taxon>
        <taxon>Prasinodermophyta</taxon>
        <taxon>Prasinodermophyceae</taxon>
        <taxon>Prasinodermales</taxon>
        <taxon>Prasinodermaceae</taxon>
        <taxon>Prasinoderma</taxon>
    </lineage>
</organism>
<dbReference type="SMART" id="SM00271">
    <property type="entry name" value="DnaJ"/>
    <property type="match status" value="1"/>
</dbReference>
<keyword evidence="2" id="KW-0143">Chaperone</keyword>
<gene>
    <name evidence="4" type="ORF">PCOL08062_LOCUS3357</name>
</gene>
<evidence type="ECO:0000256" key="1">
    <source>
        <dbReference type="ARBA" id="ARBA00010476"/>
    </source>
</evidence>
<dbReference type="InterPro" id="IPR004640">
    <property type="entry name" value="HscB"/>
</dbReference>
<dbReference type="PANTHER" id="PTHR14021:SF15">
    <property type="entry name" value="IRON-SULFUR CLUSTER CO-CHAPERONE PROTEIN HSCB"/>
    <property type="match status" value="1"/>
</dbReference>
<dbReference type="SUPFAM" id="SSF47144">
    <property type="entry name" value="HSC20 (HSCB), C-terminal oligomerisation domain"/>
    <property type="match status" value="1"/>
</dbReference>
<proteinExistence type="inferred from homology"/>
<dbReference type="CDD" id="cd06257">
    <property type="entry name" value="DnaJ"/>
    <property type="match status" value="1"/>
</dbReference>
<protein>
    <recommendedName>
        <fullName evidence="3">J domain-containing protein</fullName>
    </recommendedName>
</protein>
<evidence type="ECO:0000256" key="2">
    <source>
        <dbReference type="ARBA" id="ARBA00023186"/>
    </source>
</evidence>
<name>A0A7R9XYJ3_9VIRI</name>
<accession>A0A7R9XYJ3</accession>
<dbReference type="NCBIfam" id="TIGR00714">
    <property type="entry name" value="hscB"/>
    <property type="match status" value="1"/>
</dbReference>
<dbReference type="InterPro" id="IPR009073">
    <property type="entry name" value="HscB_oligo_C"/>
</dbReference>
<dbReference type="AlphaFoldDB" id="A0A7R9XYJ3"/>
<dbReference type="Pfam" id="PF07743">
    <property type="entry name" value="HSCB_C"/>
    <property type="match status" value="1"/>
</dbReference>
<dbReference type="Gene3D" id="1.10.287.110">
    <property type="entry name" value="DnaJ domain"/>
    <property type="match status" value="1"/>
</dbReference>
<dbReference type="EMBL" id="HBDZ01004394">
    <property type="protein sequence ID" value="CAD8234049.1"/>
    <property type="molecule type" value="Transcribed_RNA"/>
</dbReference>
<dbReference type="Gene3D" id="1.20.1280.20">
    <property type="entry name" value="HscB, C-terminal domain"/>
    <property type="match status" value="1"/>
</dbReference>
<dbReference type="GO" id="GO:0051087">
    <property type="term" value="F:protein-folding chaperone binding"/>
    <property type="evidence" value="ECO:0007669"/>
    <property type="project" value="InterPro"/>
</dbReference>
<dbReference type="GO" id="GO:0005739">
    <property type="term" value="C:mitochondrion"/>
    <property type="evidence" value="ECO:0007669"/>
    <property type="project" value="TreeGrafter"/>
</dbReference>
<evidence type="ECO:0000313" key="4">
    <source>
        <dbReference type="EMBL" id="CAD8234049.1"/>
    </source>
</evidence>
<sequence length="242" mass="25342">MAAAAARCGGGAALAAAAVRGGARTECASCGARIQRAPYCNAAAGGCDVPQPAAEAAEEMARRDPFALLGLDRKFDVDDPFALLGLDRTFDIDEKELEAAYRGLQRELHPDKFAASGGDRVVAAAEEASRAVNLAVGALRDPLKRAEALLGLIGGDETGSNATSPALLMEVMELDEEAEAAASKGVDALTDMHDRLNGRVSTEVSALSAAFAGEDVRAAAEATTRLKFMRRIMRDVRDKMPH</sequence>
<dbReference type="GO" id="GO:0001671">
    <property type="term" value="F:ATPase activator activity"/>
    <property type="evidence" value="ECO:0007669"/>
    <property type="project" value="InterPro"/>
</dbReference>
<dbReference type="InterPro" id="IPR036869">
    <property type="entry name" value="J_dom_sf"/>
</dbReference>
<dbReference type="GO" id="GO:0051259">
    <property type="term" value="P:protein complex oligomerization"/>
    <property type="evidence" value="ECO:0007669"/>
    <property type="project" value="InterPro"/>
</dbReference>
<dbReference type="InterPro" id="IPR036386">
    <property type="entry name" value="HscB_C_sf"/>
</dbReference>
<dbReference type="PROSITE" id="PS50076">
    <property type="entry name" value="DNAJ_2"/>
    <property type="match status" value="1"/>
</dbReference>
<dbReference type="InterPro" id="IPR001623">
    <property type="entry name" value="DnaJ_domain"/>
</dbReference>
<dbReference type="PANTHER" id="PTHR14021">
    <property type="entry name" value="IRON-SULFUR CLUSTER CO-CHAPERONE PROTEIN HSCB"/>
    <property type="match status" value="1"/>
</dbReference>